<keyword evidence="4" id="KW-0963">Cytoplasm</keyword>
<dbReference type="GO" id="GO:0055129">
    <property type="term" value="P:L-proline biosynthetic process"/>
    <property type="evidence" value="ECO:0007669"/>
    <property type="project" value="UniProtKB-UniRule"/>
</dbReference>
<comment type="subcellular location">
    <subcellularLocation>
        <location evidence="4">Cytoplasm</location>
    </subcellularLocation>
</comment>
<evidence type="ECO:0000256" key="6">
    <source>
        <dbReference type="PIRSR" id="PIRSR000193-1"/>
    </source>
</evidence>
<comment type="pathway">
    <text evidence="4 7">Amino-acid biosynthesis; L-proline biosynthesis; L-proline from L-glutamate 5-semialdehyde: step 1/1.</text>
</comment>
<comment type="catalytic activity">
    <reaction evidence="4">
        <text>L-proline + NAD(+) = (S)-1-pyrroline-5-carboxylate + NADH + 2 H(+)</text>
        <dbReference type="Rhea" id="RHEA:14105"/>
        <dbReference type="ChEBI" id="CHEBI:15378"/>
        <dbReference type="ChEBI" id="CHEBI:17388"/>
        <dbReference type="ChEBI" id="CHEBI:57540"/>
        <dbReference type="ChEBI" id="CHEBI:57945"/>
        <dbReference type="ChEBI" id="CHEBI:60039"/>
        <dbReference type="EC" id="1.5.1.2"/>
    </reaction>
</comment>
<proteinExistence type="inferred from homology"/>
<dbReference type="PROSITE" id="PS00521">
    <property type="entry name" value="P5CR"/>
    <property type="match status" value="1"/>
</dbReference>
<evidence type="ECO:0000256" key="7">
    <source>
        <dbReference type="RuleBase" id="RU003903"/>
    </source>
</evidence>
<evidence type="ECO:0000259" key="9">
    <source>
        <dbReference type="Pfam" id="PF14748"/>
    </source>
</evidence>
<dbReference type="InterPro" id="IPR036291">
    <property type="entry name" value="NAD(P)-bd_dom_sf"/>
</dbReference>
<dbReference type="InterPro" id="IPR029036">
    <property type="entry name" value="P5CR_dimer"/>
</dbReference>
<evidence type="ECO:0000256" key="5">
    <source>
        <dbReference type="NCBIfam" id="TIGR00112"/>
    </source>
</evidence>
<reference evidence="10" key="1">
    <citation type="submission" date="2020-10" db="EMBL/GenBank/DDBJ databases">
        <title>Connecting structure to function with the recovery of over 1000 high-quality activated sludge metagenome-assembled genomes encoding full-length rRNA genes using long-read sequencing.</title>
        <authorList>
            <person name="Singleton C.M."/>
            <person name="Petriglieri F."/>
            <person name="Kristensen J.M."/>
            <person name="Kirkegaard R.H."/>
            <person name="Michaelsen T.Y."/>
            <person name="Andersen M.H."/>
            <person name="Karst S.M."/>
            <person name="Dueholm M.S."/>
            <person name="Nielsen P.H."/>
            <person name="Albertsen M."/>
        </authorList>
    </citation>
    <scope>NUCLEOTIDE SEQUENCE</scope>
    <source>
        <strain evidence="10">Hirt_18-Q3-R61-65_BATAC.395</strain>
    </source>
</reference>
<dbReference type="InterPro" id="IPR008927">
    <property type="entry name" value="6-PGluconate_DH-like_C_sf"/>
</dbReference>
<keyword evidence="4 7" id="KW-0641">Proline biosynthesis</keyword>
<evidence type="ECO:0000256" key="3">
    <source>
        <dbReference type="ARBA" id="ARBA00023002"/>
    </source>
</evidence>
<organism evidence="10 11">
    <name type="scientific">Candidatus Proximibacter danicus</name>
    <dbReference type="NCBI Taxonomy" id="2954365"/>
    <lineage>
        <taxon>Bacteria</taxon>
        <taxon>Pseudomonadati</taxon>
        <taxon>Pseudomonadota</taxon>
        <taxon>Betaproteobacteria</taxon>
        <taxon>Candidatus Proximibacter</taxon>
    </lineage>
</organism>
<dbReference type="Gene3D" id="3.40.50.720">
    <property type="entry name" value="NAD(P)-binding Rossmann-like Domain"/>
    <property type="match status" value="1"/>
</dbReference>
<name>A0A9D7PQE3_9PROT</name>
<dbReference type="SUPFAM" id="SSF51735">
    <property type="entry name" value="NAD(P)-binding Rossmann-fold domains"/>
    <property type="match status" value="1"/>
</dbReference>
<dbReference type="Gene3D" id="1.10.3730.10">
    <property type="entry name" value="ProC C-terminal domain-like"/>
    <property type="match status" value="1"/>
</dbReference>
<dbReference type="SUPFAM" id="SSF48179">
    <property type="entry name" value="6-phosphogluconate dehydrogenase C-terminal domain-like"/>
    <property type="match status" value="1"/>
</dbReference>
<evidence type="ECO:0000259" key="8">
    <source>
        <dbReference type="Pfam" id="PF03807"/>
    </source>
</evidence>
<protein>
    <recommendedName>
        <fullName evidence="4 5">Pyrroline-5-carboxylate reductase</fullName>
        <shortName evidence="4">P5C reductase</shortName>
        <shortName evidence="4">P5CR</shortName>
        <ecNumber evidence="4 5">1.5.1.2</ecNumber>
    </recommendedName>
    <alternativeName>
        <fullName evidence="4">PCA reductase</fullName>
    </alternativeName>
</protein>
<dbReference type="InterPro" id="IPR000304">
    <property type="entry name" value="Pyrroline-COOH_reductase"/>
</dbReference>
<keyword evidence="4 7" id="KW-0028">Amino-acid biosynthesis</keyword>
<dbReference type="Pfam" id="PF03807">
    <property type="entry name" value="F420_oxidored"/>
    <property type="match status" value="1"/>
</dbReference>
<dbReference type="EMBL" id="JADJUC010000006">
    <property type="protein sequence ID" value="MBK8524025.1"/>
    <property type="molecule type" value="Genomic_DNA"/>
</dbReference>
<feature type="domain" description="Pyrroline-5-carboxylate reductase dimerisation" evidence="9">
    <location>
        <begin position="159"/>
        <end position="263"/>
    </location>
</feature>
<dbReference type="PIRSF" id="PIRSF000193">
    <property type="entry name" value="Pyrrol-5-carb_rd"/>
    <property type="match status" value="1"/>
</dbReference>
<dbReference type="InterPro" id="IPR053790">
    <property type="entry name" value="P5CR-like_CS"/>
</dbReference>
<comment type="catalytic activity">
    <reaction evidence="4 7">
        <text>L-proline + NADP(+) = (S)-1-pyrroline-5-carboxylate + NADPH + 2 H(+)</text>
        <dbReference type="Rhea" id="RHEA:14109"/>
        <dbReference type="ChEBI" id="CHEBI:15378"/>
        <dbReference type="ChEBI" id="CHEBI:17388"/>
        <dbReference type="ChEBI" id="CHEBI:57783"/>
        <dbReference type="ChEBI" id="CHEBI:58349"/>
        <dbReference type="ChEBI" id="CHEBI:60039"/>
        <dbReference type="EC" id="1.5.1.2"/>
    </reaction>
</comment>
<dbReference type="PANTHER" id="PTHR11645">
    <property type="entry name" value="PYRROLINE-5-CARBOXYLATE REDUCTASE"/>
    <property type="match status" value="1"/>
</dbReference>
<dbReference type="GO" id="GO:0004735">
    <property type="term" value="F:pyrroline-5-carboxylate reductase activity"/>
    <property type="evidence" value="ECO:0007669"/>
    <property type="project" value="UniProtKB-UniRule"/>
</dbReference>
<evidence type="ECO:0000313" key="10">
    <source>
        <dbReference type="EMBL" id="MBK8524025.1"/>
    </source>
</evidence>
<dbReference type="FunFam" id="1.10.3730.10:FF:000001">
    <property type="entry name" value="Pyrroline-5-carboxylate reductase"/>
    <property type="match status" value="1"/>
</dbReference>
<evidence type="ECO:0000256" key="2">
    <source>
        <dbReference type="ARBA" id="ARBA00022857"/>
    </source>
</evidence>
<evidence type="ECO:0000256" key="1">
    <source>
        <dbReference type="ARBA" id="ARBA00005525"/>
    </source>
</evidence>
<dbReference type="Proteomes" id="UP000886689">
    <property type="component" value="Unassembled WGS sequence"/>
</dbReference>
<dbReference type="AlphaFoldDB" id="A0A9D7PQE3"/>
<sequence length="270" mass="27825">MKITFLGGGNMANALIGGLLGKGFAAADIAVIELGAEARERLTATYGVRTHASPDATAMACDVVVLAVKPQQMKAAAAPMLPHLGKQLIVSIAAGLRMEDLSRWLGGHRQLVRTMPNTPALIGAGVTGLCALPEVDAAGRQRAAQVLQAVGSTVWIDDETRMDAVTAVSGSGPAYVFLFIEALQKAGESLGFTPEQARQLAIETTLGAAQLAAQSPEPASVLRERVTSKGGTTEAALKKMNECGVLDGIVAGVCAADARGRELGEQLGLD</sequence>
<comment type="caution">
    <text evidence="10">The sequence shown here is derived from an EMBL/GenBank/DDBJ whole genome shotgun (WGS) entry which is preliminary data.</text>
</comment>
<feature type="binding site" evidence="6">
    <location>
        <begin position="6"/>
        <end position="11"/>
    </location>
    <ligand>
        <name>NADP(+)</name>
        <dbReference type="ChEBI" id="CHEBI:58349"/>
    </ligand>
</feature>
<evidence type="ECO:0000313" key="11">
    <source>
        <dbReference type="Proteomes" id="UP000886689"/>
    </source>
</evidence>
<gene>
    <name evidence="4" type="primary">proC</name>
    <name evidence="10" type="ORF">IPL58_07790</name>
</gene>
<dbReference type="Pfam" id="PF14748">
    <property type="entry name" value="P5CR_dimer"/>
    <property type="match status" value="1"/>
</dbReference>
<accession>A0A9D7PQE3</accession>
<keyword evidence="2 4" id="KW-0521">NADP</keyword>
<dbReference type="PANTHER" id="PTHR11645:SF0">
    <property type="entry name" value="PYRROLINE-5-CARBOXYLATE REDUCTASE 3"/>
    <property type="match status" value="1"/>
</dbReference>
<keyword evidence="3 4" id="KW-0560">Oxidoreductase</keyword>
<feature type="domain" description="Pyrroline-5-carboxylate reductase catalytic N-terminal" evidence="8">
    <location>
        <begin position="2"/>
        <end position="95"/>
    </location>
</feature>
<feature type="binding site" evidence="6">
    <location>
        <begin position="67"/>
        <end position="70"/>
    </location>
    <ligand>
        <name>NADP(+)</name>
        <dbReference type="ChEBI" id="CHEBI:58349"/>
    </ligand>
</feature>
<dbReference type="GO" id="GO:0005737">
    <property type="term" value="C:cytoplasm"/>
    <property type="evidence" value="ECO:0007669"/>
    <property type="project" value="UniProtKB-SubCell"/>
</dbReference>
<dbReference type="NCBIfam" id="TIGR00112">
    <property type="entry name" value="proC"/>
    <property type="match status" value="1"/>
</dbReference>
<comment type="function">
    <text evidence="4">Catalyzes the reduction of 1-pyrroline-5-carboxylate (PCA) to L-proline.</text>
</comment>
<evidence type="ECO:0000256" key="4">
    <source>
        <dbReference type="HAMAP-Rule" id="MF_01925"/>
    </source>
</evidence>
<dbReference type="HAMAP" id="MF_01925">
    <property type="entry name" value="P5C_reductase"/>
    <property type="match status" value="1"/>
</dbReference>
<dbReference type="InterPro" id="IPR028939">
    <property type="entry name" value="P5C_Rdtase_cat_N"/>
</dbReference>
<dbReference type="EC" id="1.5.1.2" evidence="4 5"/>
<comment type="similarity">
    <text evidence="1 4 7">Belongs to the pyrroline-5-carboxylate reductase family.</text>
</comment>